<proteinExistence type="predicted"/>
<dbReference type="GO" id="GO:0000124">
    <property type="term" value="C:SAGA complex"/>
    <property type="evidence" value="ECO:0007669"/>
    <property type="project" value="InterPro"/>
</dbReference>
<comment type="subcellular location">
    <subcellularLocation>
        <location evidence="1">Nucleus</location>
    </subcellularLocation>
</comment>
<dbReference type="InterPro" id="IPR037802">
    <property type="entry name" value="SGF29"/>
</dbReference>
<sequence>FRSVFEVGNGRRVKEEFNVDIPIKEIAVGSQVAARVARSHELWILASVIKVDSMTRLYEVEDEDSGDEETEGKRHHLVPRDWIVPLPREDQINEWISFKWNQKVLAMYPNTTSFYPAIVVIPNPPGSLYVVVKFEDDADELGYSPERKVPFRFVTPIKNIDELPWDHPSHMELGQNFVESLRDMLLAAYSNNFNHIQLDVYATLEALVLRLPTLSKDRMFKSVKSMLPGLRDTIVEALTALMYCMGTKFWNIQENFTKNLALKLADPLVFSDMLFVLRPATDSADTKNYNDVVDAVVNTLIKSLHQLPRYSKPLAKKILESVSCTAQGAGVFFNSHVETIGALLVEVKDECPSSLRSNFISALTRLYLISPFQSVETIESYCDVLSTAVLNLKTTALEDMLLLLQNGTTTIKWLLSAIPSEFWMSFLEMCTTSLSSFPVFEEDIPLVLAQLNICTLLVPHQSGMNDWNQTTLKPLLSRFITQMQEDEMIELAQAALALEFAIKA</sequence>
<dbReference type="PANTHER" id="PTHR21539">
    <property type="entry name" value="SAGA-ASSOCIATED FACTOR 29"/>
    <property type="match status" value="1"/>
</dbReference>
<dbReference type="GO" id="GO:0005634">
    <property type="term" value="C:nucleus"/>
    <property type="evidence" value="ECO:0007669"/>
    <property type="project" value="UniProtKB-SubCell"/>
</dbReference>
<dbReference type="CDD" id="cd20393">
    <property type="entry name" value="Tudor_SGF29_rpt1"/>
    <property type="match status" value="1"/>
</dbReference>
<evidence type="ECO:0000313" key="7">
    <source>
        <dbReference type="Proteomes" id="UP000243217"/>
    </source>
</evidence>
<dbReference type="InterPro" id="IPR010750">
    <property type="entry name" value="SGF29_tudor-like_dom"/>
</dbReference>
<protein>
    <recommendedName>
        <fullName evidence="5">SGF29 C-terminal domain-containing protein</fullName>
    </recommendedName>
</protein>
<name>A0A1V9YRW5_9STRA</name>
<dbReference type="STRING" id="74557.A0A1V9YRW5"/>
<dbReference type="PROSITE" id="PS51518">
    <property type="entry name" value="SGF29_C"/>
    <property type="match status" value="1"/>
</dbReference>
<dbReference type="SUPFAM" id="SSF48371">
    <property type="entry name" value="ARM repeat"/>
    <property type="match status" value="1"/>
</dbReference>
<accession>A0A1V9YRW5</accession>
<dbReference type="CDD" id="cd20394">
    <property type="entry name" value="Tudor_SGF29_rpt2"/>
    <property type="match status" value="1"/>
</dbReference>
<dbReference type="Proteomes" id="UP000243217">
    <property type="component" value="Unassembled WGS sequence"/>
</dbReference>
<dbReference type="AlphaFoldDB" id="A0A1V9YRW5"/>
<dbReference type="OrthoDB" id="10265994at2759"/>
<dbReference type="Gene3D" id="2.30.30.140">
    <property type="match status" value="2"/>
</dbReference>
<evidence type="ECO:0000256" key="4">
    <source>
        <dbReference type="ARBA" id="ARBA00023242"/>
    </source>
</evidence>
<dbReference type="EMBL" id="JNBS01003145">
    <property type="protein sequence ID" value="OQR88549.1"/>
    <property type="molecule type" value="Genomic_DNA"/>
</dbReference>
<keyword evidence="4" id="KW-0539">Nucleus</keyword>
<dbReference type="InterPro" id="IPR016024">
    <property type="entry name" value="ARM-type_fold"/>
</dbReference>
<dbReference type="InterPro" id="IPR047288">
    <property type="entry name" value="Tudor_SGF29_rpt1"/>
</dbReference>
<keyword evidence="3" id="KW-0804">Transcription</keyword>
<gene>
    <name evidence="6" type="ORF">THRCLA_10253</name>
</gene>
<keyword evidence="7" id="KW-1185">Reference proteome</keyword>
<reference evidence="6 7" key="1">
    <citation type="journal article" date="2014" name="Genome Biol. Evol.">
        <title>The secreted proteins of Achlya hypogyna and Thraustotheca clavata identify the ancestral oomycete secretome and reveal gene acquisitions by horizontal gene transfer.</title>
        <authorList>
            <person name="Misner I."/>
            <person name="Blouin N."/>
            <person name="Leonard G."/>
            <person name="Richards T.A."/>
            <person name="Lane C.E."/>
        </authorList>
    </citation>
    <scope>NUCLEOTIDE SEQUENCE [LARGE SCALE GENOMIC DNA]</scope>
    <source>
        <strain evidence="6 7">ATCC 34112</strain>
    </source>
</reference>
<feature type="domain" description="SGF29 C-terminal" evidence="5">
    <location>
        <begin position="22"/>
        <end position="163"/>
    </location>
</feature>
<dbReference type="InterPro" id="IPR047287">
    <property type="entry name" value="Tudor_SGF29_rpt2"/>
</dbReference>
<evidence type="ECO:0000256" key="2">
    <source>
        <dbReference type="ARBA" id="ARBA00023015"/>
    </source>
</evidence>
<evidence type="ECO:0000259" key="5">
    <source>
        <dbReference type="PROSITE" id="PS51518"/>
    </source>
</evidence>
<dbReference type="PANTHER" id="PTHR21539:SF0">
    <property type="entry name" value="SAGA-ASSOCIATED FACTOR 29"/>
    <property type="match status" value="1"/>
</dbReference>
<evidence type="ECO:0000313" key="6">
    <source>
        <dbReference type="EMBL" id="OQR88549.1"/>
    </source>
</evidence>
<evidence type="ECO:0000256" key="1">
    <source>
        <dbReference type="ARBA" id="ARBA00004123"/>
    </source>
</evidence>
<keyword evidence="2" id="KW-0805">Transcription regulation</keyword>
<comment type="caution">
    <text evidence="6">The sequence shown here is derived from an EMBL/GenBank/DDBJ whole genome shotgun (WGS) entry which is preliminary data.</text>
</comment>
<organism evidence="6 7">
    <name type="scientific">Thraustotheca clavata</name>
    <dbReference type="NCBI Taxonomy" id="74557"/>
    <lineage>
        <taxon>Eukaryota</taxon>
        <taxon>Sar</taxon>
        <taxon>Stramenopiles</taxon>
        <taxon>Oomycota</taxon>
        <taxon>Saprolegniomycetes</taxon>
        <taxon>Saprolegniales</taxon>
        <taxon>Achlyaceae</taxon>
        <taxon>Thraustotheca</taxon>
    </lineage>
</organism>
<evidence type="ECO:0000256" key="3">
    <source>
        <dbReference type="ARBA" id="ARBA00023163"/>
    </source>
</evidence>
<feature type="non-terminal residue" evidence="6">
    <location>
        <position position="1"/>
    </location>
</feature>
<dbReference type="Pfam" id="PF07039">
    <property type="entry name" value="SGF29_Tudor"/>
    <property type="match status" value="1"/>
</dbReference>